<evidence type="ECO:0000256" key="1">
    <source>
        <dbReference type="SAM" id="MobiDB-lite"/>
    </source>
</evidence>
<dbReference type="Proteomes" id="UP000235616">
    <property type="component" value="Unassembled WGS sequence"/>
</dbReference>
<gene>
    <name evidence="2" type="ORF">C0Z18_02040</name>
</gene>
<keyword evidence="3" id="KW-1185">Reference proteome</keyword>
<evidence type="ECO:0000313" key="3">
    <source>
        <dbReference type="Proteomes" id="UP000235616"/>
    </source>
</evidence>
<feature type="compositionally biased region" description="Basic and acidic residues" evidence="1">
    <location>
        <begin position="108"/>
        <end position="128"/>
    </location>
</feature>
<dbReference type="RefSeq" id="WP_102643715.1">
    <property type="nucleotide sequence ID" value="NZ_PNYA01000002.1"/>
</dbReference>
<comment type="caution">
    <text evidence="2">The sequence shown here is derived from an EMBL/GenBank/DDBJ whole genome shotgun (WGS) entry which is preliminary data.</text>
</comment>
<reference evidence="2 3" key="1">
    <citation type="submission" date="2018-01" db="EMBL/GenBank/DDBJ databases">
        <title>Whole genome analyses suggest that Burkholderia sensu lato contains two further novel genera in the rhizoxinica-symbiotica group Mycetohabitans gen. nov., and Trinickia gen. nov.: implications for the evolution of diazotrophy and nodulation in the Burkholderiaceae.</title>
        <authorList>
            <person name="Estrada-de los Santos P."/>
            <person name="Palmer M."/>
            <person name="Chavez-Ramirez B."/>
            <person name="Beukes C."/>
            <person name="Steenkamp E.T."/>
            <person name="Hirsch A.M."/>
            <person name="Manyaka P."/>
            <person name="Maluk M."/>
            <person name="Lafos M."/>
            <person name="Crook M."/>
            <person name="Gross E."/>
            <person name="Simon M.F."/>
            <person name="Bueno dos Reis Junior F."/>
            <person name="Poole P.S."/>
            <person name="Venter S.N."/>
            <person name="James E.K."/>
        </authorList>
    </citation>
    <scope>NUCLEOTIDE SEQUENCE [LARGE SCALE GENOMIC DNA]</scope>
    <source>
        <strain evidence="2 3">GIMN1.004</strain>
    </source>
</reference>
<proteinExistence type="predicted"/>
<feature type="region of interest" description="Disordered" evidence="1">
    <location>
        <begin position="99"/>
        <end position="137"/>
    </location>
</feature>
<dbReference type="AlphaFoldDB" id="A0A2N7W0X3"/>
<organism evidence="2 3">
    <name type="scientific">Trinickia dabaoshanensis</name>
    <dbReference type="NCBI Taxonomy" id="564714"/>
    <lineage>
        <taxon>Bacteria</taxon>
        <taxon>Pseudomonadati</taxon>
        <taxon>Pseudomonadota</taxon>
        <taxon>Betaproteobacteria</taxon>
        <taxon>Burkholderiales</taxon>
        <taxon>Burkholderiaceae</taxon>
        <taxon>Trinickia</taxon>
    </lineage>
</organism>
<protein>
    <submittedName>
        <fullName evidence="2">Uncharacterized protein</fullName>
    </submittedName>
</protein>
<evidence type="ECO:0000313" key="2">
    <source>
        <dbReference type="EMBL" id="PMS23025.1"/>
    </source>
</evidence>
<dbReference type="EMBL" id="PNYA01000002">
    <property type="protein sequence ID" value="PMS23025.1"/>
    <property type="molecule type" value="Genomic_DNA"/>
</dbReference>
<sequence length="137" mass="14732">MSTEQNEQQTQEMQHARSKAVEANVTAIFAEMRAAIADALQALPRGTRNKEVLDLTNAAATVSIQALGKAPEGTVWRIDRSVLSQTEARSEAKMVASTALSKGNVPRGDVEHARQRSECARQCDEKRVGTGLGRASG</sequence>
<accession>A0A2N7W0X3</accession>
<name>A0A2N7W0X3_9BURK</name>